<dbReference type="GeneID" id="86054722"/>
<gene>
    <name evidence="1" type="ORF">FYJ45_16915</name>
</gene>
<dbReference type="AlphaFoldDB" id="A0A6N7W5Q4"/>
<dbReference type="RefSeq" id="WP_154466004.1">
    <property type="nucleotide sequence ID" value="NZ_VUMI01000029.1"/>
</dbReference>
<keyword evidence="1" id="KW-0548">Nucleotidyltransferase</keyword>
<keyword evidence="2" id="KW-1185">Reference proteome</keyword>
<protein>
    <submittedName>
        <fullName evidence="1">Mannose-1-phosphate guanylyltransferase</fullName>
    </submittedName>
</protein>
<comment type="caution">
    <text evidence="1">The sequence shown here is derived from an EMBL/GenBank/DDBJ whole genome shotgun (WGS) entry which is preliminary data.</text>
</comment>
<sequence length="134" mass="15256">MIHDLMYIELKTGYSDDGPAWIGYVKTSKSRKTIYFNDHAFQKAIGCYANYVDIENGDEYWISGLKKAESNRHWAGRGKILIDRRAVPEYLALIGEPKLPANLFEVVELEDCFPVERVRQLLNSKVCINAEVGG</sequence>
<dbReference type="Proteomes" id="UP000436047">
    <property type="component" value="Unassembled WGS sequence"/>
</dbReference>
<keyword evidence="1" id="KW-0808">Transferase</keyword>
<reference evidence="1 2" key="1">
    <citation type="submission" date="2019-08" db="EMBL/GenBank/DDBJ databases">
        <title>In-depth cultivation of the pig gut microbiome towards novel bacterial diversity and tailored functional studies.</title>
        <authorList>
            <person name="Wylensek D."/>
            <person name="Hitch T.C.A."/>
            <person name="Clavel T."/>
        </authorList>
    </citation>
    <scope>NUCLEOTIDE SEQUENCE [LARGE SCALE GENOMIC DNA]</scope>
    <source>
        <strain evidence="1 2">WCA-389-WT-23B</strain>
    </source>
</reference>
<proteinExistence type="predicted"/>
<accession>A0A6N7W5Q4</accession>
<name>A0A6N7W5Q4_9FIRM</name>
<dbReference type="EMBL" id="VUMI01000029">
    <property type="protein sequence ID" value="MSS89902.1"/>
    <property type="molecule type" value="Genomic_DNA"/>
</dbReference>
<evidence type="ECO:0000313" key="1">
    <source>
        <dbReference type="EMBL" id="MSS89902.1"/>
    </source>
</evidence>
<organism evidence="1 2">
    <name type="scientific">Eisenbergiella porci</name>
    <dbReference type="NCBI Taxonomy" id="2652274"/>
    <lineage>
        <taxon>Bacteria</taxon>
        <taxon>Bacillati</taxon>
        <taxon>Bacillota</taxon>
        <taxon>Clostridia</taxon>
        <taxon>Lachnospirales</taxon>
        <taxon>Lachnospiraceae</taxon>
        <taxon>Eisenbergiella</taxon>
    </lineage>
</organism>
<evidence type="ECO:0000313" key="2">
    <source>
        <dbReference type="Proteomes" id="UP000436047"/>
    </source>
</evidence>
<dbReference type="GO" id="GO:0016779">
    <property type="term" value="F:nucleotidyltransferase activity"/>
    <property type="evidence" value="ECO:0007669"/>
    <property type="project" value="UniProtKB-KW"/>
</dbReference>